<evidence type="ECO:0000313" key="2">
    <source>
        <dbReference type="Proteomes" id="UP000317835"/>
    </source>
</evidence>
<sequence length="79" mass="8601">MGLLSDEELERSAVVANCRMNQERDLAGSNSYHRELRFDPVGFLKSATRQQDGAAWLDLCCGSGKAQSLKGLKTSMPPG</sequence>
<keyword evidence="2" id="KW-1185">Reference proteome</keyword>
<organism evidence="1 2">
    <name type="scientific">Tautonia plasticadhaerens</name>
    <dbReference type="NCBI Taxonomy" id="2527974"/>
    <lineage>
        <taxon>Bacteria</taxon>
        <taxon>Pseudomonadati</taxon>
        <taxon>Planctomycetota</taxon>
        <taxon>Planctomycetia</taxon>
        <taxon>Isosphaerales</taxon>
        <taxon>Isosphaeraceae</taxon>
        <taxon>Tautonia</taxon>
    </lineage>
</organism>
<name>A0A518H3T5_9BACT</name>
<gene>
    <name evidence="1" type="ORF">ElP_34140</name>
</gene>
<reference evidence="1 2" key="1">
    <citation type="submission" date="2019-02" db="EMBL/GenBank/DDBJ databases">
        <title>Deep-cultivation of Planctomycetes and their phenomic and genomic characterization uncovers novel biology.</title>
        <authorList>
            <person name="Wiegand S."/>
            <person name="Jogler M."/>
            <person name="Boedeker C."/>
            <person name="Pinto D."/>
            <person name="Vollmers J."/>
            <person name="Rivas-Marin E."/>
            <person name="Kohn T."/>
            <person name="Peeters S.H."/>
            <person name="Heuer A."/>
            <person name="Rast P."/>
            <person name="Oberbeckmann S."/>
            <person name="Bunk B."/>
            <person name="Jeske O."/>
            <person name="Meyerdierks A."/>
            <person name="Storesund J.E."/>
            <person name="Kallscheuer N."/>
            <person name="Luecker S."/>
            <person name="Lage O.M."/>
            <person name="Pohl T."/>
            <person name="Merkel B.J."/>
            <person name="Hornburger P."/>
            <person name="Mueller R.-W."/>
            <person name="Bruemmer F."/>
            <person name="Labrenz M."/>
            <person name="Spormann A.M."/>
            <person name="Op den Camp H."/>
            <person name="Overmann J."/>
            <person name="Amann R."/>
            <person name="Jetten M.S.M."/>
            <person name="Mascher T."/>
            <person name="Medema M.H."/>
            <person name="Devos D.P."/>
            <person name="Kaster A.-K."/>
            <person name="Ovreas L."/>
            <person name="Rohde M."/>
            <person name="Galperin M.Y."/>
            <person name="Jogler C."/>
        </authorList>
    </citation>
    <scope>NUCLEOTIDE SEQUENCE [LARGE SCALE GENOMIC DNA]</scope>
    <source>
        <strain evidence="1 2">ElP</strain>
    </source>
</reference>
<protein>
    <submittedName>
        <fullName evidence="1">Uncharacterized protein</fullName>
    </submittedName>
</protein>
<dbReference type="RefSeq" id="WP_145271159.1">
    <property type="nucleotide sequence ID" value="NZ_CP036426.1"/>
</dbReference>
<dbReference type="Proteomes" id="UP000317835">
    <property type="component" value="Chromosome"/>
</dbReference>
<accession>A0A518H3T5</accession>
<evidence type="ECO:0000313" key="1">
    <source>
        <dbReference type="EMBL" id="QDV35511.1"/>
    </source>
</evidence>
<dbReference type="AlphaFoldDB" id="A0A518H3T5"/>
<proteinExistence type="predicted"/>
<dbReference type="OrthoDB" id="517270at2"/>
<dbReference type="EMBL" id="CP036426">
    <property type="protein sequence ID" value="QDV35511.1"/>
    <property type="molecule type" value="Genomic_DNA"/>
</dbReference>
<dbReference type="KEGG" id="tpla:ElP_34140"/>